<protein>
    <recommendedName>
        <fullName evidence="5">Lipoprotein</fullName>
    </recommendedName>
</protein>
<dbReference type="EMBL" id="SLWS01000006">
    <property type="protein sequence ID" value="TCO57200.1"/>
    <property type="molecule type" value="Genomic_DNA"/>
</dbReference>
<proteinExistence type="predicted"/>
<dbReference type="AlphaFoldDB" id="A0A4V2S6W7"/>
<reference evidence="3 4" key="1">
    <citation type="submission" date="2019-03" db="EMBL/GenBank/DDBJ databases">
        <title>Genomic Encyclopedia of Type Strains, Phase IV (KMG-IV): sequencing the most valuable type-strain genomes for metagenomic binning, comparative biology and taxonomic classification.</title>
        <authorList>
            <person name="Goeker M."/>
        </authorList>
    </citation>
    <scope>NUCLEOTIDE SEQUENCE [LARGE SCALE GENOMIC DNA]</scope>
    <source>
        <strain evidence="3 4">DSM 45934</strain>
    </source>
</reference>
<evidence type="ECO:0000313" key="3">
    <source>
        <dbReference type="EMBL" id="TCO57200.1"/>
    </source>
</evidence>
<evidence type="ECO:0000256" key="2">
    <source>
        <dbReference type="SAM" id="SignalP"/>
    </source>
</evidence>
<sequence>MRAVWLVVLLVLAGCATTRPQPTKPTSAPRSPDAWAGFPVGRKPRPIVLLHTMPRAHRVDGRSADAGRSSTFETDPPSIAPTANVRLWDGMAVLPTIDASTALRAMLAQTKSPPLRVTRVDFGAAQFDTDRGPLTLPAWLFHTQDSAEPLVWPALDPSVFWRFDKVPSPESRPSGIRVTKVDGLKITVTLPHPHEPCRGKPPPAYHGEARESDTSVMVTAVPEHATGCAPATSTLAPFDITLARPLGDRVLVDGANRPIPVN</sequence>
<gene>
    <name evidence="3" type="ORF">EV192_106677</name>
</gene>
<feature type="region of interest" description="Disordered" evidence="1">
    <location>
        <begin position="18"/>
        <end position="39"/>
    </location>
</feature>
<dbReference type="RefSeq" id="WP_132121050.1">
    <property type="nucleotide sequence ID" value="NZ_SLWS01000006.1"/>
</dbReference>
<dbReference type="PROSITE" id="PS51257">
    <property type="entry name" value="PROKAR_LIPOPROTEIN"/>
    <property type="match status" value="1"/>
</dbReference>
<feature type="chain" id="PRO_5039188253" description="Lipoprotein" evidence="2">
    <location>
        <begin position="21"/>
        <end position="262"/>
    </location>
</feature>
<comment type="caution">
    <text evidence="3">The sequence shown here is derived from an EMBL/GenBank/DDBJ whole genome shotgun (WGS) entry which is preliminary data.</text>
</comment>
<evidence type="ECO:0000313" key="4">
    <source>
        <dbReference type="Proteomes" id="UP000295680"/>
    </source>
</evidence>
<keyword evidence="4" id="KW-1185">Reference proteome</keyword>
<organism evidence="3 4">
    <name type="scientific">Actinocrispum wychmicini</name>
    <dbReference type="NCBI Taxonomy" id="1213861"/>
    <lineage>
        <taxon>Bacteria</taxon>
        <taxon>Bacillati</taxon>
        <taxon>Actinomycetota</taxon>
        <taxon>Actinomycetes</taxon>
        <taxon>Pseudonocardiales</taxon>
        <taxon>Pseudonocardiaceae</taxon>
        <taxon>Actinocrispum</taxon>
    </lineage>
</organism>
<dbReference type="Proteomes" id="UP000295680">
    <property type="component" value="Unassembled WGS sequence"/>
</dbReference>
<feature type="compositionally biased region" description="Polar residues" evidence="1">
    <location>
        <begin position="18"/>
        <end position="29"/>
    </location>
</feature>
<evidence type="ECO:0008006" key="5">
    <source>
        <dbReference type="Google" id="ProtNLM"/>
    </source>
</evidence>
<accession>A0A4V2S6W7</accession>
<keyword evidence="2" id="KW-0732">Signal</keyword>
<evidence type="ECO:0000256" key="1">
    <source>
        <dbReference type="SAM" id="MobiDB-lite"/>
    </source>
</evidence>
<feature type="signal peptide" evidence="2">
    <location>
        <begin position="1"/>
        <end position="20"/>
    </location>
</feature>
<dbReference type="OrthoDB" id="3526615at2"/>
<name>A0A4V2S6W7_9PSEU</name>